<dbReference type="EnsemblMetazoa" id="AFAF010494-RA">
    <property type="protein sequence ID" value="AFAF010494-PA"/>
    <property type="gene ID" value="AFAF010494"/>
</dbReference>
<feature type="compositionally biased region" description="Basic and acidic residues" evidence="1">
    <location>
        <begin position="41"/>
        <end position="52"/>
    </location>
</feature>
<evidence type="ECO:0000313" key="2">
    <source>
        <dbReference type="EnsemblMetazoa" id="AFAF010494-PA"/>
    </source>
</evidence>
<proteinExistence type="predicted"/>
<protein>
    <submittedName>
        <fullName evidence="2">Uncharacterized protein</fullName>
    </submittedName>
</protein>
<feature type="region of interest" description="Disordered" evidence="1">
    <location>
        <begin position="25"/>
        <end position="56"/>
    </location>
</feature>
<evidence type="ECO:0000313" key="3">
    <source>
        <dbReference type="Proteomes" id="UP000075886"/>
    </source>
</evidence>
<keyword evidence="3" id="KW-1185">Reference proteome</keyword>
<sequence>MDLLLHSRIRSQHLHFRLTISQPGSISTVSGQSRPPGRSPSRLEVDGTETSRADNNQARYKYLPAARFPFRKQKHGIPGFANKGFAFNQFINAEGTVQRQPLLFGAFTRTKLAQKGAVQVVVQVCQIPTSQPHRPQPKWWFVIH</sequence>
<organism evidence="2 3">
    <name type="scientific">Anopheles farauti</name>
    <dbReference type="NCBI Taxonomy" id="69004"/>
    <lineage>
        <taxon>Eukaryota</taxon>
        <taxon>Metazoa</taxon>
        <taxon>Ecdysozoa</taxon>
        <taxon>Arthropoda</taxon>
        <taxon>Hexapoda</taxon>
        <taxon>Insecta</taxon>
        <taxon>Pterygota</taxon>
        <taxon>Neoptera</taxon>
        <taxon>Endopterygota</taxon>
        <taxon>Diptera</taxon>
        <taxon>Nematocera</taxon>
        <taxon>Culicoidea</taxon>
        <taxon>Culicidae</taxon>
        <taxon>Anophelinae</taxon>
        <taxon>Anopheles</taxon>
    </lineage>
</organism>
<reference evidence="3" key="1">
    <citation type="submission" date="2014-01" db="EMBL/GenBank/DDBJ databases">
        <title>The Genome Sequence of Anopheles farauti FAR1 (V2).</title>
        <authorList>
            <consortium name="The Broad Institute Genomics Platform"/>
            <person name="Neafsey D.E."/>
            <person name="Besansky N."/>
            <person name="Howell P."/>
            <person name="Walton C."/>
            <person name="Young S.K."/>
            <person name="Zeng Q."/>
            <person name="Gargeya S."/>
            <person name="Fitzgerald M."/>
            <person name="Haas B."/>
            <person name="Abouelleil A."/>
            <person name="Allen A.W."/>
            <person name="Alvarado L."/>
            <person name="Arachchi H.M."/>
            <person name="Berlin A.M."/>
            <person name="Chapman S.B."/>
            <person name="Gainer-Dewar J."/>
            <person name="Goldberg J."/>
            <person name="Griggs A."/>
            <person name="Gujja S."/>
            <person name="Hansen M."/>
            <person name="Howarth C."/>
            <person name="Imamovic A."/>
            <person name="Ireland A."/>
            <person name="Larimer J."/>
            <person name="McCowan C."/>
            <person name="Murphy C."/>
            <person name="Pearson M."/>
            <person name="Poon T.W."/>
            <person name="Priest M."/>
            <person name="Roberts A."/>
            <person name="Saif S."/>
            <person name="Shea T."/>
            <person name="Sisk P."/>
            <person name="Sykes S."/>
            <person name="Wortman J."/>
            <person name="Nusbaum C."/>
            <person name="Birren B."/>
        </authorList>
    </citation>
    <scope>NUCLEOTIDE SEQUENCE [LARGE SCALE GENOMIC DNA]</scope>
    <source>
        <strain evidence="3">FAR1</strain>
    </source>
</reference>
<accession>A0A182QHW7</accession>
<evidence type="ECO:0000256" key="1">
    <source>
        <dbReference type="SAM" id="MobiDB-lite"/>
    </source>
</evidence>
<reference evidence="2" key="2">
    <citation type="submission" date="2020-05" db="UniProtKB">
        <authorList>
            <consortium name="EnsemblMetazoa"/>
        </authorList>
    </citation>
    <scope>IDENTIFICATION</scope>
    <source>
        <strain evidence="2">FAR1</strain>
    </source>
</reference>
<dbReference type="EMBL" id="AXCN02001098">
    <property type="status" value="NOT_ANNOTATED_CDS"/>
    <property type="molecule type" value="Genomic_DNA"/>
</dbReference>
<name>A0A182QHW7_9DIPT</name>
<dbReference type="Proteomes" id="UP000075886">
    <property type="component" value="Unassembled WGS sequence"/>
</dbReference>
<dbReference type="VEuPathDB" id="VectorBase:AFAF010494"/>
<dbReference type="AlphaFoldDB" id="A0A182QHW7"/>